<sequence>MLTGFIHKQLLEGEDCLRTGLYSWIPVFDGDIKYFKEVDPSEYEKYDVIHINLSGQDIHLLGEIRKVLGENSKTKLVANNDYTVELWQNSFDYFPTLKREINHADMIFGTEPNQVGTMETLLGRKVHLIPHPCFVKRLKTLRPKRKQDVISVVSHRYDNYNMVPSIAVDNLGYKTRLIGYDANSDKKKFVTSTCYNEILPGTNYMDFCEQLMESKVVVDPFTLTSVSRVGWDCAALGVPIVGSDRNYSTRVCFPKTTVSPYNMKDVRKMVKKLIDDETFRQEVIDYAKKAVDYVSYERSKEKYLKA</sequence>
<proteinExistence type="predicted"/>
<reference evidence="1" key="1">
    <citation type="journal article" date="2015" name="Nature">
        <title>Complex archaea that bridge the gap between prokaryotes and eukaryotes.</title>
        <authorList>
            <person name="Spang A."/>
            <person name="Saw J.H."/>
            <person name="Jorgensen S.L."/>
            <person name="Zaremba-Niedzwiedzka K."/>
            <person name="Martijn J."/>
            <person name="Lind A.E."/>
            <person name="van Eijk R."/>
            <person name="Schleper C."/>
            <person name="Guy L."/>
            <person name="Ettema T.J."/>
        </authorList>
    </citation>
    <scope>NUCLEOTIDE SEQUENCE</scope>
</reference>
<dbReference type="AlphaFoldDB" id="A0A0F9I168"/>
<name>A0A0F9I168_9ZZZZ</name>
<accession>A0A0F9I168</accession>
<dbReference type="SUPFAM" id="SSF53756">
    <property type="entry name" value="UDP-Glycosyltransferase/glycogen phosphorylase"/>
    <property type="match status" value="1"/>
</dbReference>
<feature type="non-terminal residue" evidence="1">
    <location>
        <position position="306"/>
    </location>
</feature>
<dbReference type="EMBL" id="LAZR01013588">
    <property type="protein sequence ID" value="KKM21257.1"/>
    <property type="molecule type" value="Genomic_DNA"/>
</dbReference>
<evidence type="ECO:0008006" key="2">
    <source>
        <dbReference type="Google" id="ProtNLM"/>
    </source>
</evidence>
<comment type="caution">
    <text evidence="1">The sequence shown here is derived from an EMBL/GenBank/DDBJ whole genome shotgun (WGS) entry which is preliminary data.</text>
</comment>
<gene>
    <name evidence="1" type="ORF">LCGC14_1637220</name>
</gene>
<evidence type="ECO:0000313" key="1">
    <source>
        <dbReference type="EMBL" id="KKM21257.1"/>
    </source>
</evidence>
<protein>
    <recommendedName>
        <fullName evidence="2">Glycosyl transferase family 1 domain-containing protein</fullName>
    </recommendedName>
</protein>
<organism evidence="1">
    <name type="scientific">marine sediment metagenome</name>
    <dbReference type="NCBI Taxonomy" id="412755"/>
    <lineage>
        <taxon>unclassified sequences</taxon>
        <taxon>metagenomes</taxon>
        <taxon>ecological metagenomes</taxon>
    </lineage>
</organism>